<dbReference type="GO" id="GO:0042802">
    <property type="term" value="F:identical protein binding"/>
    <property type="evidence" value="ECO:0007669"/>
    <property type="project" value="TreeGrafter"/>
</dbReference>
<evidence type="ECO:0000313" key="15">
    <source>
        <dbReference type="Proteomes" id="UP000184241"/>
    </source>
</evidence>
<feature type="domain" description="Histidine kinase" evidence="13">
    <location>
        <begin position="331"/>
        <end position="516"/>
    </location>
</feature>
<evidence type="ECO:0000259" key="13">
    <source>
        <dbReference type="PROSITE" id="PS50109"/>
    </source>
</evidence>
<dbReference type="Pfam" id="PF14689">
    <property type="entry name" value="SPOB_a"/>
    <property type="match status" value="1"/>
</dbReference>
<dbReference type="Proteomes" id="UP000184241">
    <property type="component" value="Unassembled WGS sequence"/>
</dbReference>
<evidence type="ECO:0000256" key="1">
    <source>
        <dbReference type="ARBA" id="ARBA00004651"/>
    </source>
</evidence>
<name>A0A1M5VWU2_9CLOT</name>
<dbReference type="SUPFAM" id="SSF103190">
    <property type="entry name" value="Sensory domain-like"/>
    <property type="match status" value="1"/>
</dbReference>
<dbReference type="InterPro" id="IPR033463">
    <property type="entry name" value="sCache_3"/>
</dbReference>
<dbReference type="GO" id="GO:0005524">
    <property type="term" value="F:ATP binding"/>
    <property type="evidence" value="ECO:0007669"/>
    <property type="project" value="UniProtKB-KW"/>
</dbReference>
<keyword evidence="4" id="KW-0808">Transferase</keyword>
<dbReference type="Pfam" id="PF17203">
    <property type="entry name" value="sCache_3_2"/>
    <property type="match status" value="1"/>
</dbReference>
<keyword evidence="2" id="KW-1003">Cell membrane</keyword>
<keyword evidence="5 12" id="KW-0812">Transmembrane</keyword>
<evidence type="ECO:0000313" key="14">
    <source>
        <dbReference type="EMBL" id="SHH79678.1"/>
    </source>
</evidence>
<dbReference type="InterPro" id="IPR003594">
    <property type="entry name" value="HATPase_dom"/>
</dbReference>
<feature type="transmembrane region" description="Helical" evidence="12">
    <location>
        <begin position="6"/>
        <end position="28"/>
    </location>
</feature>
<dbReference type="PANTHER" id="PTHR40448:SF1">
    <property type="entry name" value="TWO-COMPONENT SENSOR HISTIDINE KINASE"/>
    <property type="match status" value="1"/>
</dbReference>
<evidence type="ECO:0000256" key="9">
    <source>
        <dbReference type="ARBA" id="ARBA00022989"/>
    </source>
</evidence>
<keyword evidence="10" id="KW-0902">Two-component regulatory system</keyword>
<dbReference type="InterPro" id="IPR029151">
    <property type="entry name" value="Sensor-like_sf"/>
</dbReference>
<evidence type="ECO:0000256" key="12">
    <source>
        <dbReference type="SAM" id="Phobius"/>
    </source>
</evidence>
<dbReference type="Pfam" id="PF02518">
    <property type="entry name" value="HATPase_c"/>
    <property type="match status" value="1"/>
</dbReference>
<keyword evidence="3" id="KW-0597">Phosphoprotein</keyword>
<sequence>MKLQNKITTMVMIIIISVVSLATFISVLEINRKIREKVENGLMDMAITLSKSPVLIDNVGELGGELIINPYVNNIREEAGVTFITVTDMNRVRYSHPHIEKVGGQFSNSTIDRAIKYGEVYADEGIGTMGATVKAFSPIFRGDRQVGVVCVGTLKVNIFDEYIQFSKNLLPFIILVALFGLFLAKFVAVSIKKTIFGLEPEEISLLLKEREVTLNNITDGIIAVNKDGTISLINNKAMKILEVHQDIKNMSVDNLDNNIGDTLRTLLDKEESILNLEQTLNNNTKIISNYSIVKDNETTVGAIVSFKNMIDVEELVEELQVIKKLNWDLRAQNHEFMNKLHTILGLIHLEAYDDAKEYILKTSKKRNEVMLVLDNIKDKSISALLLAKYNRAAEAKIDMVIDKESNYENVDNPVGQDKIGCIIGNLVENSIEALKGIKNGKIHFSIIQKDKLKITVKNNGPKIEDEDFEKIFKAGFSTKGENRGLGLFNVINIIENANGKIYVESDEEETVWHVEL</sequence>
<dbReference type="Gene3D" id="3.30.450.20">
    <property type="entry name" value="PAS domain"/>
    <property type="match status" value="2"/>
</dbReference>
<accession>A0A1M5VWU2</accession>
<keyword evidence="11 12" id="KW-0472">Membrane</keyword>
<evidence type="ECO:0000256" key="2">
    <source>
        <dbReference type="ARBA" id="ARBA00022475"/>
    </source>
</evidence>
<dbReference type="SMART" id="SM00387">
    <property type="entry name" value="HATPase_c"/>
    <property type="match status" value="1"/>
</dbReference>
<dbReference type="PANTHER" id="PTHR40448">
    <property type="entry name" value="TWO-COMPONENT SENSOR HISTIDINE KINASE"/>
    <property type="match status" value="1"/>
</dbReference>
<comment type="subcellular location">
    <subcellularLocation>
        <location evidence="1">Cell membrane</location>
        <topology evidence="1">Multi-pass membrane protein</topology>
    </subcellularLocation>
</comment>
<dbReference type="SUPFAM" id="SSF55874">
    <property type="entry name" value="ATPase domain of HSP90 chaperone/DNA topoisomerase II/histidine kinase"/>
    <property type="match status" value="1"/>
</dbReference>
<evidence type="ECO:0000256" key="8">
    <source>
        <dbReference type="ARBA" id="ARBA00022840"/>
    </source>
</evidence>
<gene>
    <name evidence="14" type="ORF">SAMN02745941_00826</name>
</gene>
<proteinExistence type="predicted"/>
<keyword evidence="8" id="KW-0067">ATP-binding</keyword>
<evidence type="ECO:0000256" key="3">
    <source>
        <dbReference type="ARBA" id="ARBA00022553"/>
    </source>
</evidence>
<protein>
    <submittedName>
        <fullName evidence="14">Two-component system, CitB family, sensor kinase</fullName>
    </submittedName>
</protein>
<reference evidence="14 15" key="1">
    <citation type="submission" date="2016-11" db="EMBL/GenBank/DDBJ databases">
        <authorList>
            <person name="Jaros S."/>
            <person name="Januszkiewicz K."/>
            <person name="Wedrychowicz H."/>
        </authorList>
    </citation>
    <scope>NUCLEOTIDE SEQUENCE [LARGE SCALE GENOMIC DNA]</scope>
    <source>
        <strain evidence="14 15">DSM 6191</strain>
    </source>
</reference>
<dbReference type="SUPFAM" id="SSF55890">
    <property type="entry name" value="Sporulation response regulatory protein Spo0B"/>
    <property type="match status" value="1"/>
</dbReference>
<keyword evidence="6" id="KW-0547">Nucleotide-binding</keyword>
<keyword evidence="9 12" id="KW-1133">Transmembrane helix</keyword>
<dbReference type="Gene3D" id="1.10.287.130">
    <property type="match status" value="1"/>
</dbReference>
<dbReference type="EMBL" id="FQXU01000004">
    <property type="protein sequence ID" value="SHH79678.1"/>
    <property type="molecule type" value="Genomic_DNA"/>
</dbReference>
<dbReference type="InterPro" id="IPR036890">
    <property type="entry name" value="HATPase_C_sf"/>
</dbReference>
<evidence type="ECO:0000256" key="4">
    <source>
        <dbReference type="ARBA" id="ARBA00022679"/>
    </source>
</evidence>
<dbReference type="RefSeq" id="WP_073017012.1">
    <property type="nucleotide sequence ID" value="NZ_FQXU01000004.1"/>
</dbReference>
<dbReference type="Gene3D" id="3.30.565.10">
    <property type="entry name" value="Histidine kinase-like ATPase, C-terminal domain"/>
    <property type="match status" value="1"/>
</dbReference>
<evidence type="ECO:0000256" key="10">
    <source>
        <dbReference type="ARBA" id="ARBA00023012"/>
    </source>
</evidence>
<evidence type="ECO:0000256" key="11">
    <source>
        <dbReference type="ARBA" id="ARBA00023136"/>
    </source>
</evidence>
<dbReference type="InterPro" id="IPR039506">
    <property type="entry name" value="SPOB_a"/>
</dbReference>
<evidence type="ECO:0000256" key="7">
    <source>
        <dbReference type="ARBA" id="ARBA00022777"/>
    </source>
</evidence>
<dbReference type="GO" id="GO:0005886">
    <property type="term" value="C:plasma membrane"/>
    <property type="evidence" value="ECO:0007669"/>
    <property type="project" value="UniProtKB-SubCell"/>
</dbReference>
<dbReference type="AlphaFoldDB" id="A0A1M5VWU2"/>
<dbReference type="GO" id="GO:0000155">
    <property type="term" value="F:phosphorelay sensor kinase activity"/>
    <property type="evidence" value="ECO:0007669"/>
    <property type="project" value="InterPro"/>
</dbReference>
<dbReference type="PROSITE" id="PS50109">
    <property type="entry name" value="HIS_KIN"/>
    <property type="match status" value="1"/>
</dbReference>
<evidence type="ECO:0000256" key="5">
    <source>
        <dbReference type="ARBA" id="ARBA00022692"/>
    </source>
</evidence>
<organism evidence="14 15">
    <name type="scientific">Clostridium intestinale DSM 6191</name>
    <dbReference type="NCBI Taxonomy" id="1121320"/>
    <lineage>
        <taxon>Bacteria</taxon>
        <taxon>Bacillati</taxon>
        <taxon>Bacillota</taxon>
        <taxon>Clostridia</taxon>
        <taxon>Eubacteriales</taxon>
        <taxon>Clostridiaceae</taxon>
        <taxon>Clostridium</taxon>
    </lineage>
</organism>
<evidence type="ECO:0000256" key="6">
    <source>
        <dbReference type="ARBA" id="ARBA00022741"/>
    </source>
</evidence>
<feature type="transmembrane region" description="Helical" evidence="12">
    <location>
        <begin position="169"/>
        <end position="191"/>
    </location>
</feature>
<dbReference type="InterPro" id="IPR016120">
    <property type="entry name" value="Sig_transdc_His_kin_SpoOB"/>
</dbReference>
<dbReference type="InterPro" id="IPR005467">
    <property type="entry name" value="His_kinase_dom"/>
</dbReference>
<keyword evidence="7 14" id="KW-0418">Kinase</keyword>